<evidence type="ECO:0000313" key="3">
    <source>
        <dbReference type="Proteomes" id="UP001596408"/>
    </source>
</evidence>
<proteinExistence type="predicted"/>
<dbReference type="AlphaFoldDB" id="A0ABD5TX95"/>
<dbReference type="Proteomes" id="UP001596408">
    <property type="component" value="Unassembled WGS sequence"/>
</dbReference>
<reference evidence="2 3" key="1">
    <citation type="journal article" date="2019" name="Int. J. Syst. Evol. Microbiol.">
        <title>The Global Catalogue of Microorganisms (GCM) 10K type strain sequencing project: providing services to taxonomists for standard genome sequencing and annotation.</title>
        <authorList>
            <consortium name="The Broad Institute Genomics Platform"/>
            <consortium name="The Broad Institute Genome Sequencing Center for Infectious Disease"/>
            <person name="Wu L."/>
            <person name="Ma J."/>
        </authorList>
    </citation>
    <scope>NUCLEOTIDE SEQUENCE [LARGE SCALE GENOMIC DNA]</scope>
    <source>
        <strain evidence="2 3">YIM 94188</strain>
    </source>
</reference>
<feature type="transmembrane region" description="Helical" evidence="1">
    <location>
        <begin position="24"/>
        <end position="44"/>
    </location>
</feature>
<dbReference type="EMBL" id="JBHSXH010000011">
    <property type="protein sequence ID" value="MFC6825155.1"/>
    <property type="molecule type" value="Genomic_DNA"/>
</dbReference>
<keyword evidence="3" id="KW-1185">Reference proteome</keyword>
<protein>
    <recommendedName>
        <fullName evidence="4">Integral membrane protein</fullName>
    </recommendedName>
</protein>
<evidence type="ECO:0000313" key="2">
    <source>
        <dbReference type="EMBL" id="MFC6825155.1"/>
    </source>
</evidence>
<sequence length="78" mass="8457">MSSVSDSGESNGWGRRRHGVVGTIRNSVTLTIAVVGLLFILGGYAINTGIWAAMLAVWGAALFLFGVTTYGIIWWQRR</sequence>
<feature type="transmembrane region" description="Helical" evidence="1">
    <location>
        <begin position="50"/>
        <end position="75"/>
    </location>
</feature>
<accession>A0ABD5TX95</accession>
<evidence type="ECO:0000256" key="1">
    <source>
        <dbReference type="SAM" id="Phobius"/>
    </source>
</evidence>
<name>A0ABD5TX95_9EURY</name>
<organism evidence="2 3">
    <name type="scientific">Halopelagius fulvigenes</name>
    <dbReference type="NCBI Taxonomy" id="1198324"/>
    <lineage>
        <taxon>Archaea</taxon>
        <taxon>Methanobacteriati</taxon>
        <taxon>Methanobacteriota</taxon>
        <taxon>Stenosarchaea group</taxon>
        <taxon>Halobacteria</taxon>
        <taxon>Halobacteriales</taxon>
        <taxon>Haloferacaceae</taxon>
    </lineage>
</organism>
<evidence type="ECO:0008006" key="4">
    <source>
        <dbReference type="Google" id="ProtNLM"/>
    </source>
</evidence>
<gene>
    <name evidence="2" type="ORF">ACFQEV_09135</name>
</gene>
<dbReference type="RefSeq" id="WP_379695094.1">
    <property type="nucleotide sequence ID" value="NZ_JBHSXH010000011.1"/>
</dbReference>
<keyword evidence="1" id="KW-0812">Transmembrane</keyword>
<comment type="caution">
    <text evidence="2">The sequence shown here is derived from an EMBL/GenBank/DDBJ whole genome shotgun (WGS) entry which is preliminary data.</text>
</comment>
<keyword evidence="1" id="KW-1133">Transmembrane helix</keyword>
<keyword evidence="1" id="KW-0472">Membrane</keyword>